<reference evidence="5" key="3">
    <citation type="submission" date="2025-08" db="UniProtKB">
        <authorList>
            <consortium name="Ensembl"/>
        </authorList>
    </citation>
    <scope>IDENTIFICATION</scope>
    <source>
        <strain evidence="5">C57BL/6J</strain>
    </source>
</reference>
<dbReference type="Proteomes" id="UP000000589">
    <property type="component" value="Chromosome 9"/>
</dbReference>
<dbReference type="Antibodypedia" id="25331">
    <property type="antibodies" value="128 antibodies from 20 providers"/>
</dbReference>
<accession>A0A1L1SRL0</accession>
<dbReference type="AlphaFoldDB" id="A0A1L1SRL0"/>
<evidence type="ECO:0007829" key="9">
    <source>
        <dbReference type="ProteomicsDB" id="A0A1L1SRL0"/>
    </source>
</evidence>
<sequence length="62" mass="6618">MAAAAGAVVASAASGPAEGKKITELRVIDLRSELKRRNLDINGVKTVLVSRLKQVKNKKQMS</sequence>
<proteinExistence type="evidence at protein level"/>
<reference evidence="5" key="4">
    <citation type="submission" date="2025-09" db="UniProtKB">
        <authorList>
            <consortium name="Ensembl"/>
        </authorList>
    </citation>
    <scope>IDENTIFICATION</scope>
    <source>
        <strain evidence="5">C57BL/6J</strain>
    </source>
</reference>
<dbReference type="GeneTree" id="ENSGT00940000156573"/>
<dbReference type="GO" id="GO:0003723">
    <property type="term" value="F:RNA binding"/>
    <property type="evidence" value="ECO:0007669"/>
    <property type="project" value="UniProtKB-KW"/>
</dbReference>
<dbReference type="FunFam" id="1.10.720.30:FF:000010">
    <property type="entry name" value="SAFB-like transcription modulator isoform X2"/>
    <property type="match status" value="1"/>
</dbReference>
<reference evidence="5 7" key="2">
    <citation type="journal article" date="2011" name="PLoS Biol.">
        <title>Modernizing reference genome assemblies.</title>
        <authorList>
            <person name="Church D.M."/>
            <person name="Schneider V.A."/>
            <person name="Graves T."/>
            <person name="Auger K."/>
            <person name="Cunningham F."/>
            <person name="Bouk N."/>
            <person name="Chen H.C."/>
            <person name="Agarwala R."/>
            <person name="McLaren W.M."/>
            <person name="Ritchie G.R."/>
            <person name="Albracht D."/>
            <person name="Kremitzki M."/>
            <person name="Rock S."/>
            <person name="Kotkiewicz H."/>
            <person name="Kremitzki C."/>
            <person name="Wollam A."/>
            <person name="Trani L."/>
            <person name="Fulton L."/>
            <person name="Fulton R."/>
            <person name="Matthews L."/>
            <person name="Whitehead S."/>
            <person name="Chow W."/>
            <person name="Torrance J."/>
            <person name="Dunn M."/>
            <person name="Harden G."/>
            <person name="Threadgold G."/>
            <person name="Wood J."/>
            <person name="Collins J."/>
            <person name="Heath P."/>
            <person name="Griffiths G."/>
            <person name="Pelan S."/>
            <person name="Grafham D."/>
            <person name="Eichler E.E."/>
            <person name="Weinstock G."/>
            <person name="Mardis E.R."/>
            <person name="Wilson R.K."/>
            <person name="Howe K."/>
            <person name="Flicek P."/>
            <person name="Hubbard T."/>
        </authorList>
    </citation>
    <scope>NUCLEOTIDE SEQUENCE [LARGE SCALE GENOMIC DNA]</scope>
    <source>
        <strain evidence="5 7">C57BL/6J</strain>
    </source>
</reference>
<evidence type="ECO:0000256" key="3">
    <source>
        <dbReference type="ARBA" id="ARBA00023242"/>
    </source>
</evidence>
<evidence type="ECO:0000259" key="4">
    <source>
        <dbReference type="PROSITE" id="PS50800"/>
    </source>
</evidence>
<dbReference type="InterPro" id="IPR051738">
    <property type="entry name" value="SAF_Modulators"/>
</dbReference>
<dbReference type="PROSITE" id="PS50800">
    <property type="entry name" value="SAP"/>
    <property type="match status" value="1"/>
</dbReference>
<feature type="domain" description="SAP" evidence="4">
    <location>
        <begin position="22"/>
        <end position="56"/>
    </location>
</feature>
<keyword evidence="3" id="KW-0539">Nucleus</keyword>
<gene>
    <name evidence="5 6" type="primary">Sltm</name>
</gene>
<dbReference type="PANTHER" id="PTHR15683">
    <property type="entry name" value="SCAFFOLD ATTACHMENT FACTOR B-RELATED"/>
    <property type="match status" value="1"/>
</dbReference>
<reference evidence="5 7" key="1">
    <citation type="journal article" date="2009" name="PLoS Biol.">
        <title>Lineage-specific biology revealed by a finished genome assembly of the mouse.</title>
        <authorList>
            <consortium name="Mouse Genome Sequencing Consortium"/>
            <person name="Church D.M."/>
            <person name="Goodstadt L."/>
            <person name="Hillier L.W."/>
            <person name="Zody M.C."/>
            <person name="Goldstein S."/>
            <person name="She X."/>
            <person name="Bult C.J."/>
            <person name="Agarwala R."/>
            <person name="Cherry J.L."/>
            <person name="DiCuccio M."/>
            <person name="Hlavina W."/>
            <person name="Kapustin Y."/>
            <person name="Meric P."/>
            <person name="Maglott D."/>
            <person name="Birtle Z."/>
            <person name="Marques A.C."/>
            <person name="Graves T."/>
            <person name="Zhou S."/>
            <person name="Teague B."/>
            <person name="Potamousis K."/>
            <person name="Churas C."/>
            <person name="Place M."/>
            <person name="Herschleb J."/>
            <person name="Runnheim R."/>
            <person name="Forrest D."/>
            <person name="Amos-Landgraf J."/>
            <person name="Schwartz D.C."/>
            <person name="Cheng Z."/>
            <person name="Lindblad-Toh K."/>
            <person name="Eichler E.E."/>
            <person name="Ponting C.P."/>
        </authorList>
    </citation>
    <scope>NUCLEOTIDE SEQUENCE [LARGE SCALE GENOMIC DNA]</scope>
    <source>
        <strain evidence="5 7">C57BL/6J</strain>
    </source>
</reference>
<organism evidence="5 7">
    <name type="scientific">Mus musculus</name>
    <name type="common">Mouse</name>
    <dbReference type="NCBI Taxonomy" id="10090"/>
    <lineage>
        <taxon>Eukaryota</taxon>
        <taxon>Metazoa</taxon>
        <taxon>Chordata</taxon>
        <taxon>Craniata</taxon>
        <taxon>Vertebrata</taxon>
        <taxon>Euteleostomi</taxon>
        <taxon>Mammalia</taxon>
        <taxon>Eutheria</taxon>
        <taxon>Euarchontoglires</taxon>
        <taxon>Glires</taxon>
        <taxon>Rodentia</taxon>
        <taxon>Myomorpha</taxon>
        <taxon>Muroidea</taxon>
        <taxon>Muridae</taxon>
        <taxon>Murinae</taxon>
        <taxon>Mus</taxon>
        <taxon>Mus</taxon>
    </lineage>
</organism>
<evidence type="ECO:0000256" key="2">
    <source>
        <dbReference type="ARBA" id="ARBA00022884"/>
    </source>
</evidence>
<dbReference type="SMART" id="SM00513">
    <property type="entry name" value="SAP"/>
    <property type="match status" value="1"/>
</dbReference>
<dbReference type="Pfam" id="PF02037">
    <property type="entry name" value="SAP"/>
    <property type="match status" value="1"/>
</dbReference>
<keyword evidence="8 9" id="KW-1267">Proteomics identification</keyword>
<protein>
    <submittedName>
        <fullName evidence="5">SAFB-like, transcription modulator</fullName>
    </submittedName>
</protein>
<evidence type="ECO:0000313" key="7">
    <source>
        <dbReference type="Proteomes" id="UP000000589"/>
    </source>
</evidence>
<evidence type="ECO:0007829" key="8">
    <source>
        <dbReference type="PeptideAtlas" id="A0A1L1SRL0"/>
    </source>
</evidence>
<dbReference type="Bgee" id="ENSMUSG00000032212">
    <property type="expression patterns" value="Expressed in undifferentiated genital tubercle and 273 other cell types or tissues"/>
</dbReference>
<dbReference type="ProteomicsDB" id="320183"/>
<dbReference type="PANTHER" id="PTHR15683:SF5">
    <property type="entry name" value="SAFB-LIKE TRANSCRIPTION MODULATOR"/>
    <property type="match status" value="1"/>
</dbReference>
<dbReference type="Ensembl" id="ENSMUST00000213808.2">
    <property type="protein sequence ID" value="ENSMUSP00000149511.2"/>
    <property type="gene ID" value="ENSMUSG00000032212.11"/>
</dbReference>
<dbReference type="GO" id="GO:0005634">
    <property type="term" value="C:nucleus"/>
    <property type="evidence" value="ECO:0007669"/>
    <property type="project" value="UniProtKB-SubCell"/>
</dbReference>
<comment type="subcellular location">
    <subcellularLocation>
        <location evidence="1">Nucleus</location>
    </subcellularLocation>
</comment>
<keyword evidence="7" id="KW-1185">Reference proteome</keyword>
<evidence type="ECO:0000313" key="6">
    <source>
        <dbReference type="MGI" id="MGI:1913910"/>
    </source>
</evidence>
<keyword evidence="2" id="KW-0694">RNA-binding</keyword>
<dbReference type="MGI" id="MGI:1913910">
    <property type="gene designation" value="Sltm"/>
</dbReference>
<evidence type="ECO:0000256" key="1">
    <source>
        <dbReference type="ARBA" id="ARBA00004123"/>
    </source>
</evidence>
<dbReference type="InterPro" id="IPR003034">
    <property type="entry name" value="SAP_dom"/>
</dbReference>
<dbReference type="SUPFAM" id="SSF68906">
    <property type="entry name" value="SAP domain"/>
    <property type="match status" value="1"/>
</dbReference>
<dbReference type="ExpressionAtlas" id="A0A1L1SRL0">
    <property type="expression patterns" value="baseline and differential"/>
</dbReference>
<dbReference type="Gene3D" id="1.10.720.30">
    <property type="entry name" value="SAP domain"/>
    <property type="match status" value="1"/>
</dbReference>
<dbReference type="SMR" id="A0A1L1SRL0"/>
<name>A0A1L1SRL0_MOUSE</name>
<dbReference type="InterPro" id="IPR036361">
    <property type="entry name" value="SAP_dom_sf"/>
</dbReference>
<dbReference type="AGR" id="MGI:1913910"/>
<dbReference type="VEuPathDB" id="HostDB:ENSMUSG00000032212"/>
<evidence type="ECO:0000313" key="5">
    <source>
        <dbReference type="Ensembl" id="ENSMUSP00000149511.2"/>
    </source>
</evidence>